<keyword evidence="2" id="KW-0255">Endonuclease</keyword>
<dbReference type="PANTHER" id="PTHR35400:SF1">
    <property type="entry name" value="SLR1083 PROTEIN"/>
    <property type="match status" value="1"/>
</dbReference>
<keyword evidence="3" id="KW-1185">Reference proteome</keyword>
<dbReference type="Proteomes" id="UP001375743">
    <property type="component" value="Unassembled WGS sequence"/>
</dbReference>
<evidence type="ECO:0000259" key="1">
    <source>
        <dbReference type="Pfam" id="PF05685"/>
    </source>
</evidence>
<dbReference type="PANTHER" id="PTHR35400">
    <property type="entry name" value="SLR1083 PROTEIN"/>
    <property type="match status" value="1"/>
</dbReference>
<feature type="domain" description="Putative restriction endonuclease" evidence="1">
    <location>
        <begin position="13"/>
        <end position="180"/>
    </location>
</feature>
<dbReference type="Pfam" id="PF05685">
    <property type="entry name" value="Uma2"/>
    <property type="match status" value="1"/>
</dbReference>
<comment type="caution">
    <text evidence="2">The sequence shown here is derived from an EMBL/GenBank/DDBJ whole genome shotgun (WGS) entry which is preliminary data.</text>
</comment>
<dbReference type="RefSeq" id="WP_418157856.1">
    <property type="nucleotide sequence ID" value="NZ_JBBLZC010000002.1"/>
</dbReference>
<protein>
    <submittedName>
        <fullName evidence="2">Uma2 family endonuclease</fullName>
    </submittedName>
</protein>
<dbReference type="InterPro" id="IPR008538">
    <property type="entry name" value="Uma2"/>
</dbReference>
<accession>A0ABU8XLR2</accession>
<name>A0ABU8XLR2_9PROT</name>
<evidence type="ECO:0000313" key="2">
    <source>
        <dbReference type="EMBL" id="MEK0081999.1"/>
    </source>
</evidence>
<dbReference type="EMBL" id="JBBLZC010000002">
    <property type="protein sequence ID" value="MEK0081999.1"/>
    <property type="molecule type" value="Genomic_DNA"/>
</dbReference>
<keyword evidence="2" id="KW-0378">Hydrolase</keyword>
<dbReference type="CDD" id="cd06260">
    <property type="entry name" value="DUF820-like"/>
    <property type="match status" value="1"/>
</dbReference>
<proteinExistence type="predicted"/>
<dbReference type="InterPro" id="IPR012296">
    <property type="entry name" value="Nuclease_put_TT1808"/>
</dbReference>
<sequence>MKAMRGTRRWTVADYHRMAEAGILDEDDRVELLDGEIFDMSPIGSVHAARVGRIADRPAQRCGDRALVRRQNPILLDDHSEPEPDIAVVLPRSDYYLLEHPKPADVLLLIEIADSSARSDRAKKLPLYAAAGIPEVWLVDLSGDRVEICRDPAEGRYATVRDLGRGTEVAPLALPDVRLEIVDLLPPPGMRP</sequence>
<gene>
    <name evidence="2" type="ORF">U1T56_02460</name>
</gene>
<organism evidence="2 3">
    <name type="scientific">Benzoatithermus flavus</name>
    <dbReference type="NCBI Taxonomy" id="3108223"/>
    <lineage>
        <taxon>Bacteria</taxon>
        <taxon>Pseudomonadati</taxon>
        <taxon>Pseudomonadota</taxon>
        <taxon>Alphaproteobacteria</taxon>
        <taxon>Geminicoccales</taxon>
        <taxon>Geminicoccaceae</taxon>
        <taxon>Benzoatithermus</taxon>
    </lineage>
</organism>
<dbReference type="GO" id="GO:0004519">
    <property type="term" value="F:endonuclease activity"/>
    <property type="evidence" value="ECO:0007669"/>
    <property type="project" value="UniProtKB-KW"/>
</dbReference>
<evidence type="ECO:0000313" key="3">
    <source>
        <dbReference type="Proteomes" id="UP001375743"/>
    </source>
</evidence>
<keyword evidence="2" id="KW-0540">Nuclease</keyword>
<dbReference type="InterPro" id="IPR011335">
    <property type="entry name" value="Restrct_endonuc-II-like"/>
</dbReference>
<dbReference type="SUPFAM" id="SSF52980">
    <property type="entry name" value="Restriction endonuclease-like"/>
    <property type="match status" value="1"/>
</dbReference>
<reference evidence="2 3" key="1">
    <citation type="submission" date="2024-01" db="EMBL/GenBank/DDBJ databases">
        <title>Multi-omics insights into the function and evolution of sodium benzoate biodegradation pathways in Benzoatithermus flavus gen. nov., sp. nov. from hot spring.</title>
        <authorList>
            <person name="Hu C.-J."/>
            <person name="Li W.-J."/>
        </authorList>
    </citation>
    <scope>NUCLEOTIDE SEQUENCE [LARGE SCALE GENOMIC DNA]</scope>
    <source>
        <strain evidence="2 3">SYSU G07066</strain>
    </source>
</reference>
<dbReference type="Gene3D" id="3.90.1570.10">
    <property type="entry name" value="tt1808, chain A"/>
    <property type="match status" value="1"/>
</dbReference>